<dbReference type="AlphaFoldDB" id="A0A9P8CAT4"/>
<protein>
    <recommendedName>
        <fullName evidence="3">N-acetylglucosamine-induced protein 1</fullName>
    </recommendedName>
</protein>
<dbReference type="OrthoDB" id="10053431at2759"/>
<dbReference type="PANTHER" id="PTHR35020">
    <property type="entry name" value="N-ACETYLGLUCOSAMINE-INDUCED PROTEIN 1"/>
    <property type="match status" value="1"/>
</dbReference>
<proteinExistence type="predicted"/>
<comment type="caution">
    <text evidence="1">The sequence shown here is derived from an EMBL/GenBank/DDBJ whole genome shotgun (WGS) entry which is preliminary data.</text>
</comment>
<dbReference type="EMBL" id="MU254828">
    <property type="protein sequence ID" value="KAG9239850.1"/>
    <property type="molecule type" value="Genomic_DNA"/>
</dbReference>
<dbReference type="Proteomes" id="UP000887226">
    <property type="component" value="Unassembled WGS sequence"/>
</dbReference>
<dbReference type="Pfam" id="PF12239">
    <property type="entry name" value="DUF3605"/>
    <property type="match status" value="1"/>
</dbReference>
<dbReference type="PANTHER" id="PTHR35020:SF4">
    <property type="entry name" value="N-ACETYLGLUCOSAMINE-INDUCED PROTEIN 1"/>
    <property type="match status" value="1"/>
</dbReference>
<gene>
    <name evidence="1" type="ORF">BJ878DRAFT_530469</name>
</gene>
<evidence type="ECO:0008006" key="3">
    <source>
        <dbReference type="Google" id="ProtNLM"/>
    </source>
</evidence>
<keyword evidence="2" id="KW-1185">Reference proteome</keyword>
<name>A0A9P8CAT4_9HELO</name>
<accession>A0A9P8CAT4</accession>
<dbReference type="GO" id="GO:0005737">
    <property type="term" value="C:cytoplasm"/>
    <property type="evidence" value="ECO:0007669"/>
    <property type="project" value="TreeGrafter"/>
</dbReference>
<evidence type="ECO:0000313" key="1">
    <source>
        <dbReference type="EMBL" id="KAG9239850.1"/>
    </source>
</evidence>
<dbReference type="GO" id="GO:0006044">
    <property type="term" value="P:N-acetylglucosamine metabolic process"/>
    <property type="evidence" value="ECO:0007669"/>
    <property type="project" value="TreeGrafter"/>
</dbReference>
<evidence type="ECO:0000313" key="2">
    <source>
        <dbReference type="Proteomes" id="UP000887226"/>
    </source>
</evidence>
<dbReference type="InterPro" id="IPR022036">
    <property type="entry name" value="DUF3605"/>
</dbReference>
<sequence length="221" mass="25480">MGRISSPLPYWATNVSPPPTECPPFLKNVNAKDVRNLSTPDEEYKILSWPEMQSIVARNDIGVLQRVPSKLRSYMEFNYTVKQKYGNVSTYILRERLRWGQVVEDLVGGEPWKNPDDVKVLYNDCPYGIDPRIVHLVVWLKFPLASDPESDLLLPETRAAIQTYVDKTFAEFPSENVIWFKNPAILKSVHALEHFHVMIFDPDLKKIDRITGGYDMLSKEI</sequence>
<reference evidence="1" key="1">
    <citation type="journal article" date="2021" name="IMA Fungus">
        <title>Genomic characterization of three marine fungi, including Emericellopsis atlantica sp. nov. with signatures of a generalist lifestyle and marine biomass degradation.</title>
        <authorList>
            <person name="Hagestad O.C."/>
            <person name="Hou L."/>
            <person name="Andersen J.H."/>
            <person name="Hansen E.H."/>
            <person name="Altermark B."/>
            <person name="Li C."/>
            <person name="Kuhnert E."/>
            <person name="Cox R.J."/>
            <person name="Crous P.W."/>
            <person name="Spatafora J.W."/>
            <person name="Lail K."/>
            <person name="Amirebrahimi M."/>
            <person name="Lipzen A."/>
            <person name="Pangilinan J."/>
            <person name="Andreopoulos W."/>
            <person name="Hayes R.D."/>
            <person name="Ng V."/>
            <person name="Grigoriev I.V."/>
            <person name="Jackson S.A."/>
            <person name="Sutton T.D.S."/>
            <person name="Dobson A.D.W."/>
            <person name="Rama T."/>
        </authorList>
    </citation>
    <scope>NUCLEOTIDE SEQUENCE</scope>
    <source>
        <strain evidence="1">TRa3180A</strain>
    </source>
</reference>
<organism evidence="1 2">
    <name type="scientific">Calycina marina</name>
    <dbReference type="NCBI Taxonomy" id="1763456"/>
    <lineage>
        <taxon>Eukaryota</taxon>
        <taxon>Fungi</taxon>
        <taxon>Dikarya</taxon>
        <taxon>Ascomycota</taxon>
        <taxon>Pezizomycotina</taxon>
        <taxon>Leotiomycetes</taxon>
        <taxon>Helotiales</taxon>
        <taxon>Pezizellaceae</taxon>
        <taxon>Calycina</taxon>
    </lineage>
</organism>